<dbReference type="InterPro" id="IPR001750">
    <property type="entry name" value="ND/Mrp_TM"/>
</dbReference>
<keyword evidence="17" id="KW-0732">Signal</keyword>
<feature type="transmembrane region" description="Helical" evidence="16">
    <location>
        <begin position="330"/>
        <end position="351"/>
    </location>
</feature>
<proteinExistence type="inferred from homology"/>
<evidence type="ECO:0000256" key="5">
    <source>
        <dbReference type="ARBA" id="ARBA00022448"/>
    </source>
</evidence>
<dbReference type="EMBL" id="MN449488">
    <property type="protein sequence ID" value="QHO63859.1"/>
    <property type="molecule type" value="Genomic_DNA"/>
</dbReference>
<comment type="subcellular location">
    <subcellularLocation>
        <location evidence="1 16">Mitochondrion membrane</location>
        <topology evidence="1 16">Multi-pass membrane protein</topology>
    </subcellularLocation>
</comment>
<dbReference type="InterPro" id="IPR003918">
    <property type="entry name" value="NADH_UbQ_OxRdtase"/>
</dbReference>
<sequence>MTLSILMVLIYLMLCSKSALSMSSGALILFSSMLHLMMSNESVEMNGWVTSDYLSCSLISLTILIIVLMTMMSLNVNQIIMFNWLMQFICLLLIMCFATTSFFLFFFFFESVLAPVLFMILIWGYQPERMSACTYMIIYTSIGSLPFLFGISNLVYWGMSCSMVSKYSMISKELCCFYYLYLLGFLVKLPVFPFHLWLPKAHVEAPVAGSMILAGVLLKLGGYGMIRFMSVILVPMTSLSYSILLSTCLVGGLFASFMCVRQVDLKSLIAYSSVGHMSVVVSGILSASNCGVVGAILLMLGHGLCSSGLFSLVFVLYCNSNSRSILLNKGIVALAPGMAFFSFLLCSSNMSAPLSLSFLGEVMVFVGCMKISFFISLLLGFISFLSACYSLYFYGLICHGKSNVMWKMNVSFVEYLVCLIHWFPLNFLFLFCM</sequence>
<evidence type="ECO:0000256" key="6">
    <source>
        <dbReference type="ARBA" id="ARBA00022660"/>
    </source>
</evidence>
<dbReference type="GO" id="GO:0008137">
    <property type="term" value="F:NADH dehydrogenase (ubiquinone) activity"/>
    <property type="evidence" value="ECO:0007669"/>
    <property type="project" value="UniProtKB-UniRule"/>
</dbReference>
<keyword evidence="7 16" id="KW-0812">Transmembrane</keyword>
<dbReference type="GO" id="GO:0048039">
    <property type="term" value="F:ubiquinone binding"/>
    <property type="evidence" value="ECO:0007669"/>
    <property type="project" value="TreeGrafter"/>
</dbReference>
<feature type="domain" description="NADH:quinone oxidoreductase/Mrp antiporter transmembrane" evidence="18">
    <location>
        <begin position="101"/>
        <end position="383"/>
    </location>
</feature>
<evidence type="ECO:0000259" key="18">
    <source>
        <dbReference type="Pfam" id="PF00361"/>
    </source>
</evidence>
<evidence type="ECO:0000256" key="14">
    <source>
        <dbReference type="ARBA" id="ARBA00023136"/>
    </source>
</evidence>
<feature type="transmembrane region" description="Helical" evidence="16">
    <location>
        <begin position="137"/>
        <end position="158"/>
    </location>
</feature>
<evidence type="ECO:0000256" key="16">
    <source>
        <dbReference type="RuleBase" id="RU003297"/>
    </source>
</evidence>
<protein>
    <recommendedName>
        <fullName evidence="4 16">NADH-ubiquinone oxidoreductase chain 4</fullName>
        <ecNumber evidence="3 16">7.1.1.2</ecNumber>
    </recommendedName>
</protein>
<evidence type="ECO:0000256" key="3">
    <source>
        <dbReference type="ARBA" id="ARBA00012944"/>
    </source>
</evidence>
<evidence type="ECO:0000256" key="4">
    <source>
        <dbReference type="ARBA" id="ARBA00021006"/>
    </source>
</evidence>
<geneLocation type="mitochondrion" evidence="19"/>
<keyword evidence="12 16" id="KW-0830">Ubiquinone</keyword>
<accession>A0A6B9VNC7</accession>
<dbReference type="EC" id="7.1.1.2" evidence="3 16"/>
<dbReference type="GO" id="GO:0031966">
    <property type="term" value="C:mitochondrial membrane"/>
    <property type="evidence" value="ECO:0007669"/>
    <property type="project" value="UniProtKB-SubCell"/>
</dbReference>
<comment type="catalytic activity">
    <reaction evidence="15 16">
        <text>a ubiquinone + NADH + 5 H(+)(in) = a ubiquinol + NAD(+) + 4 H(+)(out)</text>
        <dbReference type="Rhea" id="RHEA:29091"/>
        <dbReference type="Rhea" id="RHEA-COMP:9565"/>
        <dbReference type="Rhea" id="RHEA-COMP:9566"/>
        <dbReference type="ChEBI" id="CHEBI:15378"/>
        <dbReference type="ChEBI" id="CHEBI:16389"/>
        <dbReference type="ChEBI" id="CHEBI:17976"/>
        <dbReference type="ChEBI" id="CHEBI:57540"/>
        <dbReference type="ChEBI" id="CHEBI:57945"/>
        <dbReference type="EC" id="7.1.1.2"/>
    </reaction>
</comment>
<evidence type="ECO:0000256" key="8">
    <source>
        <dbReference type="ARBA" id="ARBA00022967"/>
    </source>
</evidence>
<feature type="transmembrane region" description="Helical" evidence="16">
    <location>
        <begin position="371"/>
        <end position="392"/>
    </location>
</feature>
<dbReference type="PANTHER" id="PTHR43507:SF20">
    <property type="entry name" value="NADH-UBIQUINONE OXIDOREDUCTASE CHAIN 4"/>
    <property type="match status" value="1"/>
</dbReference>
<keyword evidence="11 16" id="KW-0520">NAD</keyword>
<evidence type="ECO:0000256" key="11">
    <source>
        <dbReference type="ARBA" id="ARBA00023027"/>
    </source>
</evidence>
<evidence type="ECO:0000256" key="15">
    <source>
        <dbReference type="ARBA" id="ARBA00049551"/>
    </source>
</evidence>
<keyword evidence="10 16" id="KW-1133">Transmembrane helix</keyword>
<reference evidence="19" key="1">
    <citation type="journal article" date="2020" name="J. Zoolog. Syst. Evol. Res.">
        <title>Highly divergent mitogenomes of Geukensia demissa (Bivalvia, Mytilidae) with extreme AT content.</title>
        <authorList>
            <person name="Lubosny M."/>
            <person name="Smietanka B."/>
            <person name="Przylucka A."/>
            <person name="Burzynski A."/>
        </authorList>
    </citation>
    <scope>NUCLEOTIDE SEQUENCE</scope>
    <source>
        <strain evidence="19">GEU_M</strain>
    </source>
</reference>
<evidence type="ECO:0000256" key="1">
    <source>
        <dbReference type="ARBA" id="ARBA00004225"/>
    </source>
</evidence>
<feature type="transmembrane region" description="Helical" evidence="16">
    <location>
        <begin position="178"/>
        <end position="198"/>
    </location>
</feature>
<keyword evidence="8" id="KW-1278">Translocase</keyword>
<keyword evidence="14 16" id="KW-0472">Membrane</keyword>
<keyword evidence="9 16" id="KW-0249">Electron transport</keyword>
<dbReference type="GO" id="GO:0003954">
    <property type="term" value="F:NADH dehydrogenase activity"/>
    <property type="evidence" value="ECO:0007669"/>
    <property type="project" value="TreeGrafter"/>
</dbReference>
<feature type="chain" id="PRO_5025495515" description="NADH-ubiquinone oxidoreductase chain 4" evidence="17">
    <location>
        <begin position="22"/>
        <end position="433"/>
    </location>
</feature>
<feature type="transmembrane region" description="Helical" evidence="16">
    <location>
        <begin position="106"/>
        <end position="125"/>
    </location>
</feature>
<feature type="transmembrane region" description="Helical" evidence="16">
    <location>
        <begin position="232"/>
        <end position="256"/>
    </location>
</feature>
<evidence type="ECO:0000256" key="12">
    <source>
        <dbReference type="ARBA" id="ARBA00023075"/>
    </source>
</evidence>
<evidence type="ECO:0000256" key="2">
    <source>
        <dbReference type="ARBA" id="ARBA00009025"/>
    </source>
</evidence>
<evidence type="ECO:0000256" key="9">
    <source>
        <dbReference type="ARBA" id="ARBA00022982"/>
    </source>
</evidence>
<feature type="transmembrane region" description="Helical" evidence="16">
    <location>
        <begin position="412"/>
        <end position="431"/>
    </location>
</feature>
<keyword evidence="5 16" id="KW-0813">Transport</keyword>
<evidence type="ECO:0000256" key="17">
    <source>
        <dbReference type="SAM" id="SignalP"/>
    </source>
</evidence>
<feature type="transmembrane region" description="Helical" evidence="16">
    <location>
        <begin position="47"/>
        <end position="68"/>
    </location>
</feature>
<comment type="similarity">
    <text evidence="2 16">Belongs to the complex I subunit 4 family.</text>
</comment>
<keyword evidence="13 16" id="KW-0496">Mitochondrion</keyword>
<dbReference type="Pfam" id="PF00361">
    <property type="entry name" value="Proton_antipo_M"/>
    <property type="match status" value="1"/>
</dbReference>
<keyword evidence="6 16" id="KW-0679">Respiratory chain</keyword>
<evidence type="ECO:0000313" key="19">
    <source>
        <dbReference type="EMBL" id="QHO63859.1"/>
    </source>
</evidence>
<evidence type="ECO:0000256" key="10">
    <source>
        <dbReference type="ARBA" id="ARBA00022989"/>
    </source>
</evidence>
<feature type="transmembrane region" description="Helical" evidence="16">
    <location>
        <begin position="293"/>
        <end position="318"/>
    </location>
</feature>
<dbReference type="GO" id="GO:0042773">
    <property type="term" value="P:ATP synthesis coupled electron transport"/>
    <property type="evidence" value="ECO:0007669"/>
    <property type="project" value="InterPro"/>
</dbReference>
<gene>
    <name evidence="19" type="primary">ND4</name>
</gene>
<evidence type="ECO:0000256" key="7">
    <source>
        <dbReference type="ARBA" id="ARBA00022692"/>
    </source>
</evidence>
<comment type="function">
    <text evidence="16">Core subunit of the mitochondrial membrane respiratory chain NADH dehydrogenase (Complex I) which catalyzes electron transfer from NADH through the respiratory chain, using ubiquinone as an electron acceptor. Essential for the catalytic activity and assembly of complex I.</text>
</comment>
<dbReference type="PANTHER" id="PTHR43507">
    <property type="entry name" value="NADH-UBIQUINONE OXIDOREDUCTASE CHAIN 4"/>
    <property type="match status" value="1"/>
</dbReference>
<evidence type="ECO:0000256" key="13">
    <source>
        <dbReference type="ARBA" id="ARBA00023128"/>
    </source>
</evidence>
<name>A0A6B9VNC7_GEUDE</name>
<feature type="transmembrane region" description="Helical" evidence="16">
    <location>
        <begin position="205"/>
        <end position="226"/>
    </location>
</feature>
<dbReference type="GO" id="GO:0015990">
    <property type="term" value="P:electron transport coupled proton transport"/>
    <property type="evidence" value="ECO:0007669"/>
    <property type="project" value="TreeGrafter"/>
</dbReference>
<organism evidence="19">
    <name type="scientific">Geukensia demissa</name>
    <name type="common">Ribbed mussel</name>
    <name type="synonym">Ischadium demissa</name>
    <dbReference type="NCBI Taxonomy" id="27807"/>
    <lineage>
        <taxon>Eukaryota</taxon>
        <taxon>Metazoa</taxon>
        <taxon>Spiralia</taxon>
        <taxon>Lophotrochozoa</taxon>
        <taxon>Mollusca</taxon>
        <taxon>Bivalvia</taxon>
        <taxon>Autobranchia</taxon>
        <taxon>Pteriomorphia</taxon>
        <taxon>Mytilida</taxon>
        <taxon>Mytiloidea</taxon>
        <taxon>Mytilidae</taxon>
        <taxon>Brachidontinae</taxon>
        <taxon>Geukensia</taxon>
    </lineage>
</organism>
<dbReference type="AlphaFoldDB" id="A0A6B9VNC7"/>
<feature type="transmembrane region" description="Helical" evidence="16">
    <location>
        <begin position="80"/>
        <end position="100"/>
    </location>
</feature>
<feature type="signal peptide" evidence="17">
    <location>
        <begin position="1"/>
        <end position="21"/>
    </location>
</feature>
<dbReference type="PRINTS" id="PR01437">
    <property type="entry name" value="NUOXDRDTASE4"/>
</dbReference>